<accession>A0ABS4KLH2</accession>
<dbReference type="Proteomes" id="UP001314903">
    <property type="component" value="Unassembled WGS sequence"/>
</dbReference>
<dbReference type="EMBL" id="JAGGLI010000034">
    <property type="protein sequence ID" value="MBP2028637.1"/>
    <property type="molecule type" value="Genomic_DNA"/>
</dbReference>
<dbReference type="SMART" id="SM00267">
    <property type="entry name" value="GGDEF"/>
    <property type="match status" value="1"/>
</dbReference>
<dbReference type="PANTHER" id="PTHR33121">
    <property type="entry name" value="CYCLIC DI-GMP PHOSPHODIESTERASE PDEF"/>
    <property type="match status" value="1"/>
</dbReference>
<reference evidence="5 6" key="1">
    <citation type="submission" date="2021-03" db="EMBL/GenBank/DDBJ databases">
        <title>Genomic Encyclopedia of Type Strains, Phase IV (KMG-IV): sequencing the most valuable type-strain genomes for metagenomic binning, comparative biology and taxonomic classification.</title>
        <authorList>
            <person name="Goeker M."/>
        </authorList>
    </citation>
    <scope>NUCLEOTIDE SEQUENCE [LARGE SCALE GENOMIC DNA]</scope>
    <source>
        <strain evidence="5 6">DSM 27512</strain>
    </source>
</reference>
<keyword evidence="6" id="KW-1185">Reference proteome</keyword>
<dbReference type="PROSITE" id="PS50883">
    <property type="entry name" value="EAL"/>
    <property type="match status" value="1"/>
</dbReference>
<dbReference type="Pfam" id="PF00563">
    <property type="entry name" value="EAL"/>
    <property type="match status" value="1"/>
</dbReference>
<gene>
    <name evidence="5" type="ORF">J2Z35_002467</name>
</gene>
<keyword evidence="2" id="KW-1133">Transmembrane helix</keyword>
<feature type="transmembrane region" description="Helical" evidence="2">
    <location>
        <begin position="15"/>
        <end position="37"/>
    </location>
</feature>
<dbReference type="CDD" id="cd01948">
    <property type="entry name" value="EAL"/>
    <property type="match status" value="1"/>
</dbReference>
<evidence type="ECO:0000313" key="5">
    <source>
        <dbReference type="EMBL" id="MBP2028637.1"/>
    </source>
</evidence>
<dbReference type="NCBIfam" id="TIGR00254">
    <property type="entry name" value="GGDEF"/>
    <property type="match status" value="1"/>
</dbReference>
<dbReference type="InterPro" id="IPR000160">
    <property type="entry name" value="GGDEF_dom"/>
</dbReference>
<evidence type="ECO:0000259" key="4">
    <source>
        <dbReference type="PROSITE" id="PS50887"/>
    </source>
</evidence>
<dbReference type="PANTHER" id="PTHR33121:SF71">
    <property type="entry name" value="OXYGEN SENSOR PROTEIN DOSP"/>
    <property type="match status" value="1"/>
</dbReference>
<dbReference type="PROSITE" id="PS50887">
    <property type="entry name" value="GGDEF"/>
    <property type="match status" value="1"/>
</dbReference>
<comment type="caution">
    <text evidence="5">The sequence shown here is derived from an EMBL/GenBank/DDBJ whole genome shotgun (WGS) entry which is preliminary data.</text>
</comment>
<feature type="domain" description="EAL" evidence="3">
    <location>
        <begin position="584"/>
        <end position="834"/>
    </location>
</feature>
<protein>
    <submittedName>
        <fullName evidence="5">Diguanylate cyclase (GGDEF)-like protein</fullName>
    </submittedName>
</protein>
<keyword evidence="1" id="KW-0175">Coiled coil</keyword>
<dbReference type="InterPro" id="IPR035919">
    <property type="entry name" value="EAL_sf"/>
</dbReference>
<evidence type="ECO:0000256" key="2">
    <source>
        <dbReference type="SAM" id="Phobius"/>
    </source>
</evidence>
<feature type="coiled-coil region" evidence="1">
    <location>
        <begin position="367"/>
        <end position="397"/>
    </location>
</feature>
<dbReference type="Gene3D" id="3.30.70.270">
    <property type="match status" value="1"/>
</dbReference>
<feature type="domain" description="GGDEF" evidence="4">
    <location>
        <begin position="442"/>
        <end position="575"/>
    </location>
</feature>
<dbReference type="CDD" id="cd01949">
    <property type="entry name" value="GGDEF"/>
    <property type="match status" value="1"/>
</dbReference>
<keyword evidence="2" id="KW-0812">Transmembrane</keyword>
<evidence type="ECO:0000259" key="3">
    <source>
        <dbReference type="PROSITE" id="PS50883"/>
    </source>
</evidence>
<sequence length="835" mass="95885">MIKYYKSKVVSLMRLFYIPLILTIAIILIISGVSIYFNHKVLQSQYKEEGILIASQIGEELSRNIQSQEYAEYVLENKIRVAALTILELQEMNDIDNETLYRMLEVLDVSELHYMDKDGEILFSTIEGYIGWTPSATHPLYEFVRSDDTEIMEVIRPDDKYQRPIKYGAVKGNDGSFVQVGINAEIVALAKEQFSFQKTITSLTKNPQILEAKYLDLNLNIIAQSDRYEQNKSIDINADFFNSKNDVLIEKKVFQNTGLDAYDYYIPVYYGDSFSGILNITFSFEDFAYFNKLALIIYFFLILFLVSSLIWFQFQNIVVPICELEESIRKIDVSKNLLYMLPKQKTDTFGGITSIINKILENTYLFIFELHETKDELENSNEELSAAYQQIQASEEILKTQYDEILNQKNHIEFIAFNDPLTGLLNRQGFTNLVKERLAKDKKGAILLIGIDNFKGINNTLGHSFGDIVLGKISEILKENKDSNILVSRFSGDEFIVYISEFSDFLYIENYVLNISGKLRENLNADGKRVYITTSIGISIYPNDSSEINRLIMNADSAMYKVKEKGKNGYLYFNEDMIKALNEKAKIEILLREAIRENNFKLVYQPQISLITGKTVGFEALLRMKNNEYSPDVFIPVAEELGTIVAIGRWVANEVIKQIASWQKDGLDVKPVAINFSPRQLNDRGFHKYLKDLLLEYNVSTDFIEIEVTENILIDNIDEALNYLNKFKELNISMALDDFGTGFSSINYLSSLPISKVKLDKSVIWRYLKENKEDVIKTIIQLSNCFDLTLVAEGIEDKSTAQILKHCGCEIVQGYYYSKPVDSETVKEMIDKTYS</sequence>
<dbReference type="InterPro" id="IPR050706">
    <property type="entry name" value="Cyclic-di-GMP_PDE-like"/>
</dbReference>
<feature type="transmembrane region" description="Helical" evidence="2">
    <location>
        <begin position="293"/>
        <end position="314"/>
    </location>
</feature>
<dbReference type="Gene3D" id="3.20.20.450">
    <property type="entry name" value="EAL domain"/>
    <property type="match status" value="1"/>
</dbReference>
<dbReference type="SUPFAM" id="SSF55073">
    <property type="entry name" value="Nucleotide cyclase"/>
    <property type="match status" value="1"/>
</dbReference>
<name>A0ABS4KLH2_9FIRM</name>
<keyword evidence="2" id="KW-0472">Membrane</keyword>
<evidence type="ECO:0000256" key="1">
    <source>
        <dbReference type="SAM" id="Coils"/>
    </source>
</evidence>
<dbReference type="SUPFAM" id="SSF141868">
    <property type="entry name" value="EAL domain-like"/>
    <property type="match status" value="1"/>
</dbReference>
<dbReference type="InterPro" id="IPR043128">
    <property type="entry name" value="Rev_trsase/Diguanyl_cyclase"/>
</dbReference>
<dbReference type="RefSeq" id="WP_209661695.1">
    <property type="nucleotide sequence ID" value="NZ_JAGGLI010000034.1"/>
</dbReference>
<dbReference type="Pfam" id="PF00990">
    <property type="entry name" value="GGDEF"/>
    <property type="match status" value="1"/>
</dbReference>
<dbReference type="SMART" id="SM00052">
    <property type="entry name" value="EAL"/>
    <property type="match status" value="1"/>
</dbReference>
<dbReference type="InterPro" id="IPR001633">
    <property type="entry name" value="EAL_dom"/>
</dbReference>
<dbReference type="InterPro" id="IPR029787">
    <property type="entry name" value="Nucleotide_cyclase"/>
</dbReference>
<proteinExistence type="predicted"/>
<evidence type="ECO:0000313" key="6">
    <source>
        <dbReference type="Proteomes" id="UP001314903"/>
    </source>
</evidence>
<organism evidence="5 6">
    <name type="scientific">Acetoanaerobium pronyense</name>
    <dbReference type="NCBI Taxonomy" id="1482736"/>
    <lineage>
        <taxon>Bacteria</taxon>
        <taxon>Bacillati</taxon>
        <taxon>Bacillota</taxon>
        <taxon>Clostridia</taxon>
        <taxon>Peptostreptococcales</taxon>
        <taxon>Filifactoraceae</taxon>
        <taxon>Acetoanaerobium</taxon>
    </lineage>
</organism>